<dbReference type="RefSeq" id="XP_043016272.1">
    <property type="nucleotide sequence ID" value="XM_043147562.1"/>
</dbReference>
<dbReference type="Gene3D" id="1.10.630.10">
    <property type="entry name" value="Cytochrome P450"/>
    <property type="match status" value="1"/>
</dbReference>
<evidence type="ECO:0000313" key="8">
    <source>
        <dbReference type="EMBL" id="KAG7099802.1"/>
    </source>
</evidence>
<accession>A0A9P7V444</accession>
<evidence type="ECO:0000256" key="7">
    <source>
        <dbReference type="ARBA" id="ARBA00023033"/>
    </source>
</evidence>
<dbReference type="GO" id="GO:0020037">
    <property type="term" value="F:heme binding"/>
    <property type="evidence" value="ECO:0007669"/>
    <property type="project" value="InterPro"/>
</dbReference>
<keyword evidence="4" id="KW-0479">Metal-binding</keyword>
<comment type="caution">
    <text evidence="8">The sequence shown here is derived from an EMBL/GenBank/DDBJ whole genome shotgun (WGS) entry which is preliminary data.</text>
</comment>
<dbReference type="SUPFAM" id="SSF48264">
    <property type="entry name" value="Cytochrome P450"/>
    <property type="match status" value="1"/>
</dbReference>
<keyword evidence="3" id="KW-0349">Heme</keyword>
<evidence type="ECO:0000256" key="1">
    <source>
        <dbReference type="ARBA" id="ARBA00001971"/>
    </source>
</evidence>
<evidence type="ECO:0000256" key="2">
    <source>
        <dbReference type="ARBA" id="ARBA00010617"/>
    </source>
</evidence>
<dbReference type="GO" id="GO:0016705">
    <property type="term" value="F:oxidoreductase activity, acting on paired donors, with incorporation or reduction of molecular oxygen"/>
    <property type="evidence" value="ECO:0007669"/>
    <property type="project" value="InterPro"/>
</dbReference>
<evidence type="ECO:0000256" key="6">
    <source>
        <dbReference type="ARBA" id="ARBA00023004"/>
    </source>
</evidence>
<protein>
    <recommendedName>
        <fullName evidence="10">Cytochrome P450</fullName>
    </recommendedName>
</protein>
<sequence>MYEAGADTTYSALLNFILVMTVFPEYERKAQAEIDRVVGLGWRLPDFRDGELLLYVEAILLEIQRWAILHDEVYPDPYTFNPERWTKDGKDQYVSPLLSVLADGIPGNLVLITLFGVASVPDDQPRQCGSQLLVSSRSSISRGGE</sequence>
<proteinExistence type="inferred from homology"/>
<comment type="similarity">
    <text evidence="2">Belongs to the cytochrome P450 family.</text>
</comment>
<reference evidence="8" key="1">
    <citation type="journal article" date="2021" name="Genome Biol. Evol.">
        <title>The assembled and annotated genome of the fairy-ring fungus Marasmius oreades.</title>
        <authorList>
            <person name="Hiltunen M."/>
            <person name="Ament-Velasquez S.L."/>
            <person name="Johannesson H."/>
        </authorList>
    </citation>
    <scope>NUCLEOTIDE SEQUENCE</scope>
    <source>
        <strain evidence="8">03SP1</strain>
    </source>
</reference>
<evidence type="ECO:0000256" key="3">
    <source>
        <dbReference type="ARBA" id="ARBA00022617"/>
    </source>
</evidence>
<evidence type="ECO:0000313" key="9">
    <source>
        <dbReference type="Proteomes" id="UP001049176"/>
    </source>
</evidence>
<evidence type="ECO:0008006" key="10">
    <source>
        <dbReference type="Google" id="ProtNLM"/>
    </source>
</evidence>
<dbReference type="OrthoDB" id="2789670at2759"/>
<dbReference type="PANTHER" id="PTHR46300">
    <property type="entry name" value="P450, PUTATIVE (EUROFUNG)-RELATED-RELATED"/>
    <property type="match status" value="1"/>
</dbReference>
<keyword evidence="5" id="KW-0560">Oxidoreductase</keyword>
<dbReference type="GO" id="GO:0004497">
    <property type="term" value="F:monooxygenase activity"/>
    <property type="evidence" value="ECO:0007669"/>
    <property type="project" value="UniProtKB-KW"/>
</dbReference>
<name>A0A9P7V444_9AGAR</name>
<dbReference type="Pfam" id="PF00067">
    <property type="entry name" value="p450"/>
    <property type="match status" value="1"/>
</dbReference>
<dbReference type="GeneID" id="66070690"/>
<comment type="cofactor">
    <cofactor evidence="1">
        <name>heme</name>
        <dbReference type="ChEBI" id="CHEBI:30413"/>
    </cofactor>
</comment>
<gene>
    <name evidence="8" type="ORF">E1B28_001614</name>
</gene>
<dbReference type="EMBL" id="CM032181">
    <property type="protein sequence ID" value="KAG7099802.1"/>
    <property type="molecule type" value="Genomic_DNA"/>
</dbReference>
<dbReference type="GO" id="GO:0005506">
    <property type="term" value="F:iron ion binding"/>
    <property type="evidence" value="ECO:0007669"/>
    <property type="project" value="InterPro"/>
</dbReference>
<keyword evidence="6" id="KW-0408">Iron</keyword>
<dbReference type="KEGG" id="more:E1B28_001614"/>
<dbReference type="InterPro" id="IPR050364">
    <property type="entry name" value="Cytochrome_P450_fung"/>
</dbReference>
<dbReference type="Proteomes" id="UP001049176">
    <property type="component" value="Chromosome 1"/>
</dbReference>
<dbReference type="PANTHER" id="PTHR46300:SF7">
    <property type="entry name" value="P450, PUTATIVE (EUROFUNG)-RELATED"/>
    <property type="match status" value="1"/>
</dbReference>
<keyword evidence="9" id="KW-1185">Reference proteome</keyword>
<evidence type="ECO:0000256" key="5">
    <source>
        <dbReference type="ARBA" id="ARBA00023002"/>
    </source>
</evidence>
<evidence type="ECO:0000256" key="4">
    <source>
        <dbReference type="ARBA" id="ARBA00022723"/>
    </source>
</evidence>
<organism evidence="8 9">
    <name type="scientific">Marasmius oreades</name>
    <name type="common">fairy-ring Marasmius</name>
    <dbReference type="NCBI Taxonomy" id="181124"/>
    <lineage>
        <taxon>Eukaryota</taxon>
        <taxon>Fungi</taxon>
        <taxon>Dikarya</taxon>
        <taxon>Basidiomycota</taxon>
        <taxon>Agaricomycotina</taxon>
        <taxon>Agaricomycetes</taxon>
        <taxon>Agaricomycetidae</taxon>
        <taxon>Agaricales</taxon>
        <taxon>Marasmiineae</taxon>
        <taxon>Marasmiaceae</taxon>
        <taxon>Marasmius</taxon>
    </lineage>
</organism>
<dbReference type="InterPro" id="IPR036396">
    <property type="entry name" value="Cyt_P450_sf"/>
</dbReference>
<keyword evidence="7" id="KW-0503">Monooxygenase</keyword>
<dbReference type="AlphaFoldDB" id="A0A9P7V444"/>
<dbReference type="InterPro" id="IPR001128">
    <property type="entry name" value="Cyt_P450"/>
</dbReference>